<dbReference type="Pfam" id="PF17179">
    <property type="entry name" value="Fer4_22"/>
    <property type="match status" value="1"/>
</dbReference>
<evidence type="ECO:0000313" key="5">
    <source>
        <dbReference type="EMBL" id="GAA2003505.1"/>
    </source>
</evidence>
<dbReference type="Gene3D" id="1.10.1060.10">
    <property type="entry name" value="Alpha-helical ferredoxin"/>
    <property type="match status" value="1"/>
</dbReference>
<keyword evidence="6" id="KW-1185">Reference proteome</keyword>
<dbReference type="PROSITE" id="PS51379">
    <property type="entry name" value="4FE4S_FER_2"/>
    <property type="match status" value="2"/>
</dbReference>
<keyword evidence="2" id="KW-0408">Iron</keyword>
<dbReference type="InterPro" id="IPR017896">
    <property type="entry name" value="4Fe4S_Fe-S-bd"/>
</dbReference>
<feature type="domain" description="4Fe-4S ferredoxin-type" evidence="4">
    <location>
        <begin position="343"/>
        <end position="371"/>
    </location>
</feature>
<gene>
    <name evidence="5" type="ORF">GCM10009838_82060</name>
</gene>
<organism evidence="5 6">
    <name type="scientific">Catenulispora subtropica</name>
    <dbReference type="NCBI Taxonomy" id="450798"/>
    <lineage>
        <taxon>Bacteria</taxon>
        <taxon>Bacillati</taxon>
        <taxon>Actinomycetota</taxon>
        <taxon>Actinomycetes</taxon>
        <taxon>Catenulisporales</taxon>
        <taxon>Catenulisporaceae</taxon>
        <taxon>Catenulispora</taxon>
    </lineage>
</organism>
<comment type="caution">
    <text evidence="5">The sequence shown here is derived from an EMBL/GenBank/DDBJ whole genome shotgun (WGS) entry which is preliminary data.</text>
</comment>
<dbReference type="PANTHER" id="PTHR40447:SF1">
    <property type="entry name" value="ANAEROBIC SULFITE REDUCTASE SUBUNIT A"/>
    <property type="match status" value="1"/>
</dbReference>
<dbReference type="RefSeq" id="WP_344662629.1">
    <property type="nucleotide sequence ID" value="NZ_BAAAQM010000078.1"/>
</dbReference>
<evidence type="ECO:0000256" key="1">
    <source>
        <dbReference type="ARBA" id="ARBA00022723"/>
    </source>
</evidence>
<keyword evidence="3" id="KW-0411">Iron-sulfur</keyword>
<dbReference type="EMBL" id="BAAAQM010000078">
    <property type="protein sequence ID" value="GAA2003505.1"/>
    <property type="molecule type" value="Genomic_DNA"/>
</dbReference>
<evidence type="ECO:0000259" key="4">
    <source>
        <dbReference type="PROSITE" id="PS51379"/>
    </source>
</evidence>
<evidence type="ECO:0000313" key="6">
    <source>
        <dbReference type="Proteomes" id="UP001499854"/>
    </source>
</evidence>
<dbReference type="SUPFAM" id="SSF46548">
    <property type="entry name" value="alpha-helical ferredoxin"/>
    <property type="match status" value="1"/>
</dbReference>
<accession>A0ABN2TBL7</accession>
<sequence>MGTATSAPTVPPPPRRAVISADALDDLLAALRAAGFRPVGPTVGAGAIVLDELASAADLPHGRGSATAPGSYRLTERGDRAVFGHSAGPQSWKRFLHPARRRLLTADRDPRTGETSLRADAEIPVPYAFVGVRPCDLAAIKILNRALRRAPEGDRGPFIVTVECTEPGAACFCASAGTGPGCADRIGDFDLALLETDDENGHRFLVTVGSERGDAVLDAVPRDPVPDGMLEAARAAVAAAAGRMGRALPPTDLRVLLARSADAGHWADVADRCLACGNCTMVCPTCFCTSVEDTTDLTGDHAERWESWDSCFDIDFSYLHGGSVRTSTRSRYRQWLTHKFGTWHDQFGTSGCVGCGRCVAWCPVGIDVTAELAALDAEAATESGDAR</sequence>
<dbReference type="InterPro" id="IPR009051">
    <property type="entry name" value="Helical_ferredxn"/>
</dbReference>
<evidence type="ECO:0000256" key="2">
    <source>
        <dbReference type="ARBA" id="ARBA00023004"/>
    </source>
</evidence>
<feature type="domain" description="4Fe-4S ferredoxin-type" evidence="4">
    <location>
        <begin position="263"/>
        <end position="294"/>
    </location>
</feature>
<evidence type="ECO:0000256" key="3">
    <source>
        <dbReference type="ARBA" id="ARBA00023014"/>
    </source>
</evidence>
<dbReference type="InterPro" id="IPR017900">
    <property type="entry name" value="4Fe4S_Fe_S_CS"/>
</dbReference>
<dbReference type="Proteomes" id="UP001499854">
    <property type="component" value="Unassembled WGS sequence"/>
</dbReference>
<protein>
    <submittedName>
        <fullName evidence="5">4Fe-4S dicluster domain-containing protein</fullName>
    </submittedName>
</protein>
<keyword evidence="1" id="KW-0479">Metal-binding</keyword>
<dbReference type="PROSITE" id="PS00198">
    <property type="entry name" value="4FE4S_FER_1"/>
    <property type="match status" value="2"/>
</dbReference>
<proteinExistence type="predicted"/>
<name>A0ABN2TBL7_9ACTN</name>
<dbReference type="PANTHER" id="PTHR40447">
    <property type="entry name" value="ANAEROBIC SULFITE REDUCTASE SUBUNIT A"/>
    <property type="match status" value="1"/>
</dbReference>
<reference evidence="5 6" key="1">
    <citation type="journal article" date="2019" name="Int. J. Syst. Evol. Microbiol.">
        <title>The Global Catalogue of Microorganisms (GCM) 10K type strain sequencing project: providing services to taxonomists for standard genome sequencing and annotation.</title>
        <authorList>
            <consortium name="The Broad Institute Genomics Platform"/>
            <consortium name="The Broad Institute Genome Sequencing Center for Infectious Disease"/>
            <person name="Wu L."/>
            <person name="Ma J."/>
        </authorList>
    </citation>
    <scope>NUCLEOTIDE SEQUENCE [LARGE SCALE GENOMIC DNA]</scope>
    <source>
        <strain evidence="5 6">JCM 16013</strain>
    </source>
</reference>